<reference evidence="1" key="1">
    <citation type="submission" date="2020-08" db="EMBL/GenBank/DDBJ databases">
        <title>Multicomponent nature underlies the extraordinary mechanical properties of spider dragline silk.</title>
        <authorList>
            <person name="Kono N."/>
            <person name="Nakamura H."/>
            <person name="Mori M."/>
            <person name="Yoshida Y."/>
            <person name="Ohtoshi R."/>
            <person name="Malay A.D."/>
            <person name="Moran D.A.P."/>
            <person name="Tomita M."/>
            <person name="Numata K."/>
            <person name="Arakawa K."/>
        </authorList>
    </citation>
    <scope>NUCLEOTIDE SEQUENCE</scope>
</reference>
<name>A0A8X6RMF5_TRICX</name>
<accession>A0A8X6RMF5</accession>
<evidence type="ECO:0000313" key="1">
    <source>
        <dbReference type="EMBL" id="GFX97568.1"/>
    </source>
</evidence>
<dbReference type="AlphaFoldDB" id="A0A8X6RMF5"/>
<proteinExistence type="predicted"/>
<evidence type="ECO:0000313" key="2">
    <source>
        <dbReference type="Proteomes" id="UP000887159"/>
    </source>
</evidence>
<comment type="caution">
    <text evidence="1">The sequence shown here is derived from an EMBL/GenBank/DDBJ whole genome shotgun (WGS) entry which is preliminary data.</text>
</comment>
<dbReference type="Proteomes" id="UP000887159">
    <property type="component" value="Unassembled WGS sequence"/>
</dbReference>
<protein>
    <submittedName>
        <fullName evidence="1">Uncharacterized protein</fullName>
    </submittedName>
</protein>
<organism evidence="1 2">
    <name type="scientific">Trichonephila clavipes</name>
    <name type="common">Golden silk orbweaver</name>
    <name type="synonym">Nephila clavipes</name>
    <dbReference type="NCBI Taxonomy" id="2585209"/>
    <lineage>
        <taxon>Eukaryota</taxon>
        <taxon>Metazoa</taxon>
        <taxon>Ecdysozoa</taxon>
        <taxon>Arthropoda</taxon>
        <taxon>Chelicerata</taxon>
        <taxon>Arachnida</taxon>
        <taxon>Araneae</taxon>
        <taxon>Araneomorphae</taxon>
        <taxon>Entelegynae</taxon>
        <taxon>Araneoidea</taxon>
        <taxon>Nephilidae</taxon>
        <taxon>Trichonephila</taxon>
    </lineage>
</organism>
<gene>
    <name evidence="1" type="primary">NCL1_55921</name>
    <name evidence="1" type="ORF">TNCV_2841281</name>
</gene>
<dbReference type="EMBL" id="BMAU01021198">
    <property type="protein sequence ID" value="GFX97568.1"/>
    <property type="molecule type" value="Genomic_DNA"/>
</dbReference>
<sequence>MEHTKKLMLVPEEGLRTFAQDQLSTLDKQMHTILQRKNITDEEKATLYLQILQKFVNFPYPSKNPGIIETVDTKQENYQNQSADRVEDKINTLTSLSAKEHFKTRPKEETSADTIEEEIGSVAPVKCKNIPMKILNFIQQNQGEIYRTPDKELIVDGKIIRNTNIINLITHLARDRKKTFWI</sequence>
<keyword evidence="2" id="KW-1185">Reference proteome</keyword>